<accession>A0A1S3JYX3</accession>
<sequence>MPLCEPFGTAWRRTRERFSHAAQFVRQRLRRRRVNPAPPSPSAVPAAPPPSPAPNGKHSNWSWKPGEWKANRKLSKAQLETTDKRVRFAGQAWTIQSKDARPVTPGPRRLRRPGTASRQRTAEELQAEKERSLKKKQENMRKLADDIRAKNKKASVAFKDRAALQESEKIKKASNTVQQKQVRFEERQRQLLEEKRRKRKEMEAKRDKVIERKAKMTRHLEVSESSSEELVGAVGGRSPSPPPARRRMLPARLPKMQYIPTVPAVNTSSSDDSELENPAYLTTVTRELKADTEDTSFIDRPSTSTGRTATVSKKGKGQGKKSKPAQNALPDVETIDSSSRIPAALEANTTSVSAAQLEAEIAPAVKAYLIKVRESEVRVDNVGPRVIQVEESNAKLDTTNSQGATAYDNYEEEDFDFDALSLSHASSSDSEGSSIWGEDTNAQENIRPETRAHSVFDFYR</sequence>
<dbReference type="KEGG" id="lak:106177305"/>
<dbReference type="InParanoid" id="A0A1S3JYX3"/>
<feature type="compositionally biased region" description="Basic and acidic residues" evidence="1">
    <location>
        <begin position="120"/>
        <end position="149"/>
    </location>
</feature>
<evidence type="ECO:0000313" key="3">
    <source>
        <dbReference type="RefSeq" id="XP_013415497.1"/>
    </source>
</evidence>
<protein>
    <submittedName>
        <fullName evidence="3">MAP7 domain-containing protein 1-like</fullName>
    </submittedName>
</protein>
<feature type="compositionally biased region" description="Low complexity" evidence="1">
    <location>
        <begin position="421"/>
        <end position="434"/>
    </location>
</feature>
<feature type="compositionally biased region" description="Basic residues" evidence="1">
    <location>
        <begin position="313"/>
        <end position="323"/>
    </location>
</feature>
<evidence type="ECO:0000313" key="2">
    <source>
        <dbReference type="Proteomes" id="UP000085678"/>
    </source>
</evidence>
<dbReference type="AlphaFoldDB" id="A0A1S3JYX3"/>
<organism evidence="2 3">
    <name type="scientific">Lingula anatina</name>
    <name type="common">Brachiopod</name>
    <name type="synonym">Lingula unguis</name>
    <dbReference type="NCBI Taxonomy" id="7574"/>
    <lineage>
        <taxon>Eukaryota</taxon>
        <taxon>Metazoa</taxon>
        <taxon>Spiralia</taxon>
        <taxon>Lophotrochozoa</taxon>
        <taxon>Brachiopoda</taxon>
        <taxon>Linguliformea</taxon>
        <taxon>Lingulata</taxon>
        <taxon>Lingulida</taxon>
        <taxon>Linguloidea</taxon>
        <taxon>Lingulidae</taxon>
        <taxon>Lingula</taxon>
    </lineage>
</organism>
<reference evidence="3" key="1">
    <citation type="submission" date="2025-08" db="UniProtKB">
        <authorList>
            <consortium name="RefSeq"/>
        </authorList>
    </citation>
    <scope>IDENTIFICATION</scope>
    <source>
        <tissue evidence="3">Gonads</tissue>
    </source>
</reference>
<feature type="region of interest" description="Disordered" evidence="1">
    <location>
        <begin position="421"/>
        <end position="460"/>
    </location>
</feature>
<feature type="region of interest" description="Disordered" evidence="1">
    <location>
        <begin position="27"/>
        <end position="65"/>
    </location>
</feature>
<feature type="compositionally biased region" description="Pro residues" evidence="1">
    <location>
        <begin position="36"/>
        <end position="53"/>
    </location>
</feature>
<feature type="region of interest" description="Disordered" evidence="1">
    <location>
        <begin position="195"/>
        <end position="247"/>
    </location>
</feature>
<gene>
    <name evidence="3" type="primary">LOC106177305</name>
</gene>
<name>A0A1S3JYX3_LINAN</name>
<dbReference type="RefSeq" id="XP_013415497.1">
    <property type="nucleotide sequence ID" value="XM_013560043.1"/>
</dbReference>
<feature type="region of interest" description="Disordered" evidence="1">
    <location>
        <begin position="292"/>
        <end position="329"/>
    </location>
</feature>
<evidence type="ECO:0000256" key="1">
    <source>
        <dbReference type="SAM" id="MobiDB-lite"/>
    </source>
</evidence>
<feature type="region of interest" description="Disordered" evidence="1">
    <location>
        <begin position="92"/>
        <end position="155"/>
    </location>
</feature>
<feature type="compositionally biased region" description="Basic and acidic residues" evidence="1">
    <location>
        <begin position="446"/>
        <end position="460"/>
    </location>
</feature>
<dbReference type="GeneID" id="106177305"/>
<dbReference type="Proteomes" id="UP000085678">
    <property type="component" value="Unplaced"/>
</dbReference>
<keyword evidence="2" id="KW-1185">Reference proteome</keyword>
<feature type="compositionally biased region" description="Polar residues" evidence="1">
    <location>
        <begin position="301"/>
        <end position="311"/>
    </location>
</feature>
<feature type="compositionally biased region" description="Basic and acidic residues" evidence="1">
    <location>
        <begin position="195"/>
        <end position="222"/>
    </location>
</feature>
<proteinExistence type="predicted"/>